<proteinExistence type="inferred from homology"/>
<reference evidence="6" key="2">
    <citation type="submission" date="2022-10" db="EMBL/GenBank/DDBJ databases">
        <authorList>
            <consortium name="ENA_rothamsted_submissions"/>
            <consortium name="culmorum"/>
            <person name="King R."/>
        </authorList>
    </citation>
    <scope>NUCLEOTIDE SEQUENCE</scope>
</reference>
<dbReference type="OrthoDB" id="5835829at2759"/>
<evidence type="ECO:0000256" key="4">
    <source>
        <dbReference type="RuleBase" id="RU003718"/>
    </source>
</evidence>
<organism evidence="6 7">
    <name type="scientific">Chironomus riparius</name>
    <dbReference type="NCBI Taxonomy" id="315576"/>
    <lineage>
        <taxon>Eukaryota</taxon>
        <taxon>Metazoa</taxon>
        <taxon>Ecdysozoa</taxon>
        <taxon>Arthropoda</taxon>
        <taxon>Hexapoda</taxon>
        <taxon>Insecta</taxon>
        <taxon>Pterygota</taxon>
        <taxon>Neoptera</taxon>
        <taxon>Endopterygota</taxon>
        <taxon>Diptera</taxon>
        <taxon>Nematocera</taxon>
        <taxon>Chironomoidea</taxon>
        <taxon>Chironomidae</taxon>
        <taxon>Chironominae</taxon>
        <taxon>Chironomus</taxon>
    </lineage>
</organism>
<comment type="similarity">
    <text evidence="1 4">Belongs to the UDP-glycosyltransferase family.</text>
</comment>
<accession>A0A9N9WMV7</accession>
<feature type="signal peptide" evidence="5">
    <location>
        <begin position="1"/>
        <end position="19"/>
    </location>
</feature>
<comment type="catalytic activity">
    <reaction evidence="5">
        <text>glucuronate acceptor + UDP-alpha-D-glucuronate = acceptor beta-D-glucuronoside + UDP + H(+)</text>
        <dbReference type="Rhea" id="RHEA:21032"/>
        <dbReference type="ChEBI" id="CHEBI:15378"/>
        <dbReference type="ChEBI" id="CHEBI:58052"/>
        <dbReference type="ChEBI" id="CHEBI:58223"/>
        <dbReference type="ChEBI" id="CHEBI:132367"/>
        <dbReference type="ChEBI" id="CHEBI:132368"/>
        <dbReference type="EC" id="2.4.1.17"/>
    </reaction>
</comment>
<evidence type="ECO:0000313" key="7">
    <source>
        <dbReference type="Proteomes" id="UP001153620"/>
    </source>
</evidence>
<sequence length="520" mass="60104">MIFKVIAISLVVMSSMTTAYDILVVAPIPYQSHWILMERIIKQLIDRGHSVTTVSPFKYRSDDYKNENLKEYLIPKYKIEDLFSSKDVFTGKYESDISYIQAQYKIGLALSEHTLNQPDVKKLINRNDYKFDVILADNNHLESLYMLAYKYDCPLITIDVNGISHSVDEAMGVLTPYSFIPHPVSKYENNMTYIQRCYNTLLHLFEAAVRKFSYIPAQDRLAKKYFHDGIKGNVPHIQDVIKNISVVLSNSFRVAQKRPKMASQIDIGSAHIRDTYSLPTDLKEILSNSPSSVIYFSLGSYLKPSEMPKEKLDEIVKAFGKIKKTILWQYDGDIPAGLPDNIIMQKWFPQNDLLGNKKVVLFITQGGTLSYQEAISNFVPMLIIPFTGEQYRNALQAERGHYGELLLFDDLNEETLIQKIKQITEDNTYFTNIGKTSSKLLDYPMEPVKEAVFWIQHVCKHKGIEKSPSVNMSWISYYNLDVAALYVAILLICILFWVLTIKLIVRRYRKREQRGKFKYY</sequence>
<gene>
    <name evidence="6" type="ORF">CHIRRI_LOCUS1917</name>
</gene>
<comment type="subcellular location">
    <subcellularLocation>
        <location evidence="5">Membrane</location>
        <topology evidence="5">Single-pass membrane protein</topology>
    </subcellularLocation>
</comment>
<dbReference type="Gene3D" id="3.40.50.2000">
    <property type="entry name" value="Glycogen Phosphorylase B"/>
    <property type="match status" value="1"/>
</dbReference>
<dbReference type="InterPro" id="IPR002213">
    <property type="entry name" value="UDP_glucos_trans"/>
</dbReference>
<protein>
    <recommendedName>
        <fullName evidence="5">UDP-glucuronosyltransferase</fullName>
        <ecNumber evidence="5">2.4.1.17</ecNumber>
    </recommendedName>
</protein>
<feature type="transmembrane region" description="Helical" evidence="5">
    <location>
        <begin position="483"/>
        <end position="505"/>
    </location>
</feature>
<dbReference type="FunFam" id="3.40.50.2000:FF:000050">
    <property type="entry name" value="UDP-glucuronosyltransferase"/>
    <property type="match status" value="1"/>
</dbReference>
<dbReference type="InterPro" id="IPR035595">
    <property type="entry name" value="UDP_glycos_trans_CS"/>
</dbReference>
<dbReference type="GO" id="GO:0016020">
    <property type="term" value="C:membrane"/>
    <property type="evidence" value="ECO:0007669"/>
    <property type="project" value="UniProtKB-SubCell"/>
</dbReference>
<dbReference type="CDD" id="cd03784">
    <property type="entry name" value="GT1_Gtf-like"/>
    <property type="match status" value="1"/>
</dbReference>
<evidence type="ECO:0000313" key="6">
    <source>
        <dbReference type="EMBL" id="CAG9798942.1"/>
    </source>
</evidence>
<keyword evidence="2 4" id="KW-0328">Glycosyltransferase</keyword>
<evidence type="ECO:0000256" key="2">
    <source>
        <dbReference type="ARBA" id="ARBA00022676"/>
    </source>
</evidence>
<dbReference type="InterPro" id="IPR050271">
    <property type="entry name" value="UDP-glycosyltransferase"/>
</dbReference>
<reference evidence="6" key="1">
    <citation type="submission" date="2022-01" db="EMBL/GenBank/DDBJ databases">
        <authorList>
            <person name="King R."/>
        </authorList>
    </citation>
    <scope>NUCLEOTIDE SEQUENCE</scope>
</reference>
<dbReference type="GO" id="GO:0015020">
    <property type="term" value="F:glucuronosyltransferase activity"/>
    <property type="evidence" value="ECO:0007669"/>
    <property type="project" value="UniProtKB-EC"/>
</dbReference>
<feature type="chain" id="PRO_5040542696" description="UDP-glucuronosyltransferase" evidence="5">
    <location>
        <begin position="20"/>
        <end position="520"/>
    </location>
</feature>
<dbReference type="PROSITE" id="PS00375">
    <property type="entry name" value="UDPGT"/>
    <property type="match status" value="1"/>
</dbReference>
<dbReference type="PANTHER" id="PTHR48043">
    <property type="entry name" value="EG:EG0003.4 PROTEIN-RELATED"/>
    <property type="match status" value="1"/>
</dbReference>
<dbReference type="Proteomes" id="UP001153620">
    <property type="component" value="Chromosome 1"/>
</dbReference>
<dbReference type="PANTHER" id="PTHR48043:SF158">
    <property type="entry name" value="UDP-GLUCURONOSYLTRANSFERASE"/>
    <property type="match status" value="1"/>
</dbReference>
<evidence type="ECO:0000256" key="3">
    <source>
        <dbReference type="ARBA" id="ARBA00022679"/>
    </source>
</evidence>
<dbReference type="SUPFAM" id="SSF53756">
    <property type="entry name" value="UDP-Glycosyltransferase/glycogen phosphorylase"/>
    <property type="match status" value="1"/>
</dbReference>
<keyword evidence="5" id="KW-0812">Transmembrane</keyword>
<keyword evidence="5" id="KW-0472">Membrane</keyword>
<keyword evidence="7" id="KW-1185">Reference proteome</keyword>
<dbReference type="Pfam" id="PF00201">
    <property type="entry name" value="UDPGT"/>
    <property type="match status" value="1"/>
</dbReference>
<dbReference type="AlphaFoldDB" id="A0A9N9WMV7"/>
<dbReference type="EMBL" id="OU895877">
    <property type="protein sequence ID" value="CAG9798942.1"/>
    <property type="molecule type" value="Genomic_DNA"/>
</dbReference>
<dbReference type="EC" id="2.4.1.17" evidence="5"/>
<keyword evidence="5" id="KW-1133">Transmembrane helix</keyword>
<name>A0A9N9WMV7_9DIPT</name>
<evidence type="ECO:0000256" key="5">
    <source>
        <dbReference type="RuleBase" id="RU362059"/>
    </source>
</evidence>
<evidence type="ECO:0000256" key="1">
    <source>
        <dbReference type="ARBA" id="ARBA00009995"/>
    </source>
</evidence>
<keyword evidence="5" id="KW-0732">Signal</keyword>
<keyword evidence="3 4" id="KW-0808">Transferase</keyword>